<dbReference type="GO" id="GO:0016872">
    <property type="term" value="F:intramolecular lyase activity"/>
    <property type="evidence" value="ECO:0007669"/>
    <property type="project" value="InterPro"/>
</dbReference>
<comment type="caution">
    <text evidence="10">The sequence shown here is derived from an EMBL/GenBank/DDBJ whole genome shotgun (WGS) entry which is preliminary data.</text>
</comment>
<feature type="domain" description="Lycopene cyclase" evidence="9">
    <location>
        <begin position="5"/>
        <end position="95"/>
    </location>
</feature>
<dbReference type="AlphaFoldDB" id="A0A8T4CAC9"/>
<evidence type="ECO:0000313" key="11">
    <source>
        <dbReference type="Proteomes" id="UP000774699"/>
    </source>
</evidence>
<dbReference type="GO" id="GO:0016020">
    <property type="term" value="C:membrane"/>
    <property type="evidence" value="ECO:0007669"/>
    <property type="project" value="UniProtKB-SubCell"/>
</dbReference>
<dbReference type="Proteomes" id="UP000774699">
    <property type="component" value="Unassembled WGS sequence"/>
</dbReference>
<reference evidence="10" key="1">
    <citation type="submission" date="2019-03" db="EMBL/GenBank/DDBJ databases">
        <title>Lake Tanganyika Metagenome-Assembled Genomes (MAGs).</title>
        <authorList>
            <person name="Tran P."/>
        </authorList>
    </citation>
    <scope>NUCLEOTIDE SEQUENCE</scope>
    <source>
        <strain evidence="10">M_DeepCast_50m_m2_156</strain>
    </source>
</reference>
<feature type="transmembrane region" description="Helical" evidence="8">
    <location>
        <begin position="6"/>
        <end position="23"/>
    </location>
</feature>
<keyword evidence="4" id="KW-0125">Carotenoid biosynthesis</keyword>
<feature type="transmembrane region" description="Helical" evidence="8">
    <location>
        <begin position="72"/>
        <end position="95"/>
    </location>
</feature>
<proteinExistence type="predicted"/>
<dbReference type="NCBIfam" id="TIGR03462">
    <property type="entry name" value="CarR_dom_SF"/>
    <property type="match status" value="1"/>
</dbReference>
<evidence type="ECO:0000256" key="8">
    <source>
        <dbReference type="SAM" id="Phobius"/>
    </source>
</evidence>
<keyword evidence="3 8" id="KW-0812">Transmembrane</keyword>
<dbReference type="InterPro" id="IPR017825">
    <property type="entry name" value="Lycopene_cyclase_dom"/>
</dbReference>
<evidence type="ECO:0000259" key="9">
    <source>
        <dbReference type="Pfam" id="PF18916"/>
    </source>
</evidence>
<organism evidence="10 11">
    <name type="scientific">Candidatus Iainarchaeum sp</name>
    <dbReference type="NCBI Taxonomy" id="3101447"/>
    <lineage>
        <taxon>Archaea</taxon>
        <taxon>Candidatus Iainarchaeota</taxon>
        <taxon>Candidatus Iainarchaeia</taxon>
        <taxon>Candidatus Iainarchaeales</taxon>
        <taxon>Candidatus Iainarchaeaceae</taxon>
        <taxon>Candidatus Iainarchaeum</taxon>
    </lineage>
</organism>
<dbReference type="GO" id="GO:0016117">
    <property type="term" value="P:carotenoid biosynthetic process"/>
    <property type="evidence" value="ECO:0007669"/>
    <property type="project" value="UniProtKB-KW"/>
</dbReference>
<evidence type="ECO:0000256" key="2">
    <source>
        <dbReference type="ARBA" id="ARBA00004829"/>
    </source>
</evidence>
<dbReference type="Pfam" id="PF18916">
    <property type="entry name" value="Lycopene_cyc"/>
    <property type="match status" value="1"/>
</dbReference>
<keyword evidence="5 8" id="KW-1133">Transmembrane helix</keyword>
<dbReference type="EMBL" id="VGJJ01000004">
    <property type="protein sequence ID" value="MBM3281918.1"/>
    <property type="molecule type" value="Genomic_DNA"/>
</dbReference>
<accession>A0A8T4CAC9</accession>
<keyword evidence="6 8" id="KW-0472">Membrane</keyword>
<protein>
    <submittedName>
        <fullName evidence="10">Lycopene cyclase domain-containing protein</fullName>
    </submittedName>
</protein>
<sequence length="98" mass="11559">MMEYTISTIIGFVIVLFLDRILLRTKIIGFSPRMVYTTVVFIVFQLFFDNYFTQQGLWSFNSAETLGVLVPFVPIENIFFGIEMLWFALILFSFFSRE</sequence>
<evidence type="ECO:0000256" key="4">
    <source>
        <dbReference type="ARBA" id="ARBA00022746"/>
    </source>
</evidence>
<evidence type="ECO:0000256" key="1">
    <source>
        <dbReference type="ARBA" id="ARBA00004141"/>
    </source>
</evidence>
<dbReference type="GO" id="GO:0045436">
    <property type="term" value="F:lycopene beta cyclase activity"/>
    <property type="evidence" value="ECO:0007669"/>
    <property type="project" value="UniProtKB-ARBA"/>
</dbReference>
<comment type="subcellular location">
    <subcellularLocation>
        <location evidence="1">Membrane</location>
        <topology evidence="1">Multi-pass membrane protein</topology>
    </subcellularLocation>
</comment>
<gene>
    <name evidence="10" type="ORF">FJY86_01070</name>
</gene>
<evidence type="ECO:0000256" key="3">
    <source>
        <dbReference type="ARBA" id="ARBA00022692"/>
    </source>
</evidence>
<evidence type="ECO:0000256" key="5">
    <source>
        <dbReference type="ARBA" id="ARBA00022989"/>
    </source>
</evidence>
<feature type="transmembrane region" description="Helical" evidence="8">
    <location>
        <begin position="35"/>
        <end position="52"/>
    </location>
</feature>
<evidence type="ECO:0000256" key="7">
    <source>
        <dbReference type="ARBA" id="ARBA00023235"/>
    </source>
</evidence>
<name>A0A8T4CAC9_9ARCH</name>
<keyword evidence="7" id="KW-0413">Isomerase</keyword>
<comment type="pathway">
    <text evidence="2">Carotenoid biosynthesis.</text>
</comment>
<evidence type="ECO:0000256" key="6">
    <source>
        <dbReference type="ARBA" id="ARBA00023136"/>
    </source>
</evidence>
<evidence type="ECO:0000313" key="10">
    <source>
        <dbReference type="EMBL" id="MBM3281918.1"/>
    </source>
</evidence>